<evidence type="ECO:0000313" key="1">
    <source>
        <dbReference type="EMBL" id="OOS04184.1"/>
    </source>
</evidence>
<evidence type="ECO:0000313" key="2">
    <source>
        <dbReference type="Proteomes" id="UP000190023"/>
    </source>
</evidence>
<sequence>MSKTSFIDDAEKEVRLLKIAKERYKNYADVKVLAQELGLPAGKVYLTLKAHSFISQNETTEYRVLDAYYKYNGNLKAIQEETRLTVWICAQTIKNLGLSPNWVSYKNRAVGGKQGDWAEEEFRRLVPDALDMNMQYQMNNPIFDFIVNGKTVDVKSSLMSERARCKSYTFFVRKYDAAPLPDFFCVFCVKDRDRPYNEGGNYHILLIPKEIIPDDKNRINFVGKGSKATSSFYWDFEVHPVALEATLSAITVY</sequence>
<accession>A0A1T0B270</accession>
<protein>
    <submittedName>
        <fullName evidence="1">Uncharacterized protein</fullName>
    </submittedName>
</protein>
<dbReference type="STRING" id="123822.B0188_05545"/>
<dbReference type="OrthoDB" id="5678614at2"/>
<reference evidence="1 2" key="1">
    <citation type="submission" date="2017-02" db="EMBL/GenBank/DDBJ databases">
        <title>Draft genome sequence of Haemophilus felis CCUG 31170 type strain.</title>
        <authorList>
            <person name="Engstrom-Jakobsson H."/>
            <person name="Salva-Serra F."/>
            <person name="Thorell K."/>
            <person name="Gonzales-Siles L."/>
            <person name="Karlsson R."/>
            <person name="Boulund F."/>
            <person name="Engstrand L."/>
            <person name="Kristiansson E."/>
            <person name="Moore E."/>
        </authorList>
    </citation>
    <scope>NUCLEOTIDE SEQUENCE [LARGE SCALE GENOMIC DNA]</scope>
    <source>
        <strain evidence="1 2">CCUG 31170</strain>
    </source>
</reference>
<proteinExistence type="predicted"/>
<gene>
    <name evidence="1" type="ORF">B0188_05545</name>
</gene>
<comment type="caution">
    <text evidence="1">The sequence shown here is derived from an EMBL/GenBank/DDBJ whole genome shotgun (WGS) entry which is preliminary data.</text>
</comment>
<organism evidence="1 2">
    <name type="scientific">[Haemophilus] felis</name>
    <dbReference type="NCBI Taxonomy" id="123822"/>
    <lineage>
        <taxon>Bacteria</taxon>
        <taxon>Pseudomonadati</taxon>
        <taxon>Pseudomonadota</taxon>
        <taxon>Gammaproteobacteria</taxon>
        <taxon>Pasteurellales</taxon>
        <taxon>Pasteurellaceae</taxon>
    </lineage>
</organism>
<dbReference type="Proteomes" id="UP000190023">
    <property type="component" value="Unassembled WGS sequence"/>
</dbReference>
<dbReference type="EMBL" id="MUYB01000021">
    <property type="protein sequence ID" value="OOS04184.1"/>
    <property type="molecule type" value="Genomic_DNA"/>
</dbReference>
<name>A0A1T0B270_9PAST</name>
<keyword evidence="2" id="KW-1185">Reference proteome</keyword>
<dbReference type="AlphaFoldDB" id="A0A1T0B270"/>